<dbReference type="AlphaFoldDB" id="A0A4P8XNI3"/>
<dbReference type="EMBL" id="CP040396">
    <property type="protein sequence ID" value="QCT03835.1"/>
    <property type="molecule type" value="Genomic_DNA"/>
</dbReference>
<feature type="transmembrane region" description="Helical" evidence="1">
    <location>
        <begin position="7"/>
        <end position="29"/>
    </location>
</feature>
<protein>
    <submittedName>
        <fullName evidence="2">Uncharacterized protein</fullName>
    </submittedName>
</protein>
<name>A0A4P8XNI3_9BACL</name>
<keyword evidence="3" id="KW-1185">Reference proteome</keyword>
<gene>
    <name evidence="2" type="ORF">E6C60_3124</name>
</gene>
<dbReference type="RefSeq" id="WP_175415328.1">
    <property type="nucleotide sequence ID" value="NZ_CP040396.1"/>
</dbReference>
<organism evidence="2 3">
    <name type="scientific">Paenibacillus algicola</name>
    <dbReference type="NCBI Taxonomy" id="2565926"/>
    <lineage>
        <taxon>Bacteria</taxon>
        <taxon>Bacillati</taxon>
        <taxon>Bacillota</taxon>
        <taxon>Bacilli</taxon>
        <taxon>Bacillales</taxon>
        <taxon>Paenibacillaceae</taxon>
        <taxon>Paenibacillus</taxon>
    </lineage>
</organism>
<evidence type="ECO:0000313" key="3">
    <source>
        <dbReference type="Proteomes" id="UP000300879"/>
    </source>
</evidence>
<evidence type="ECO:0000313" key="2">
    <source>
        <dbReference type="EMBL" id="QCT03835.1"/>
    </source>
</evidence>
<dbReference type="Proteomes" id="UP000300879">
    <property type="component" value="Chromosome"/>
</dbReference>
<keyword evidence="1" id="KW-1133">Transmembrane helix</keyword>
<sequence>MDFISKRIIAVVAGIIFVALVMPAIEYVFNDMMFNLKNWNGPTIAPR</sequence>
<proteinExistence type="predicted"/>
<reference evidence="2 3" key="1">
    <citation type="submission" date="2019-05" db="EMBL/GenBank/DDBJ databases">
        <authorList>
            <person name="Chen C."/>
        </authorList>
    </citation>
    <scope>NUCLEOTIDE SEQUENCE [LARGE SCALE GENOMIC DNA]</scope>
    <source>
        <strain evidence="2 3">HB172198</strain>
    </source>
</reference>
<evidence type="ECO:0000256" key="1">
    <source>
        <dbReference type="SAM" id="Phobius"/>
    </source>
</evidence>
<keyword evidence="1" id="KW-0472">Membrane</keyword>
<keyword evidence="1" id="KW-0812">Transmembrane</keyword>
<dbReference type="KEGG" id="palo:E6C60_3124"/>
<accession>A0A4P8XNI3</accession>